<proteinExistence type="predicted"/>
<evidence type="ECO:0000256" key="1">
    <source>
        <dbReference type="SAM" id="MobiDB-lite"/>
    </source>
</evidence>
<comment type="caution">
    <text evidence="2">The sequence shown here is derived from an EMBL/GenBank/DDBJ whole genome shotgun (WGS) entry which is preliminary data.</text>
</comment>
<reference evidence="2 3" key="1">
    <citation type="submission" date="2020-08" db="EMBL/GenBank/DDBJ databases">
        <title>Genomic Encyclopedia of Type Strains, Phase IV (KMG-IV): sequencing the most valuable type-strain genomes for metagenomic binning, comparative biology and taxonomic classification.</title>
        <authorList>
            <person name="Goeker M."/>
        </authorList>
    </citation>
    <scope>NUCLEOTIDE SEQUENCE [LARGE SCALE GENOMIC DNA]</scope>
    <source>
        <strain evidence="2 3">DSM 103526</strain>
    </source>
</reference>
<dbReference type="Proteomes" id="UP000579281">
    <property type="component" value="Unassembled WGS sequence"/>
</dbReference>
<evidence type="ECO:0000313" key="2">
    <source>
        <dbReference type="EMBL" id="MBB6214967.1"/>
    </source>
</evidence>
<feature type="compositionally biased region" description="Basic and acidic residues" evidence="1">
    <location>
        <begin position="53"/>
        <end position="73"/>
    </location>
</feature>
<evidence type="ECO:0000313" key="3">
    <source>
        <dbReference type="Proteomes" id="UP000579281"/>
    </source>
</evidence>
<gene>
    <name evidence="2" type="ORF">HNQ80_001052</name>
</gene>
<dbReference type="RefSeq" id="WP_184308823.1">
    <property type="nucleotide sequence ID" value="NZ_JACHEN010000004.1"/>
</dbReference>
<name>A0A841KNF3_9FIRM</name>
<protein>
    <submittedName>
        <fullName evidence="2">Putative nucleic acid-binding Zn-ribbon protein</fullName>
    </submittedName>
</protein>
<dbReference type="EMBL" id="JACHEN010000004">
    <property type="protein sequence ID" value="MBB6214967.1"/>
    <property type="molecule type" value="Genomic_DNA"/>
</dbReference>
<dbReference type="AlphaFoldDB" id="A0A841KNF3"/>
<feature type="region of interest" description="Disordered" evidence="1">
    <location>
        <begin position="53"/>
        <end position="103"/>
    </location>
</feature>
<accession>A0A841KNF3</accession>
<organism evidence="2 3">
    <name type="scientific">Anaerosolibacter carboniphilus</name>
    <dbReference type="NCBI Taxonomy" id="1417629"/>
    <lineage>
        <taxon>Bacteria</taxon>
        <taxon>Bacillati</taxon>
        <taxon>Bacillota</taxon>
        <taxon>Clostridia</taxon>
        <taxon>Peptostreptococcales</taxon>
        <taxon>Thermotaleaceae</taxon>
        <taxon>Anaerosolibacter</taxon>
    </lineage>
</organism>
<keyword evidence="3" id="KW-1185">Reference proteome</keyword>
<sequence>MKVKVVKKFRDKHTTLIHQKDQELEITQERFEEINSTSLGVFVEEIHEIIEETQTEEEKLSSEEIQKEEKSIAEAEAPGENEIPKVEETVKTTENKRERSTKK</sequence>
<feature type="compositionally biased region" description="Basic and acidic residues" evidence="1">
    <location>
        <begin position="82"/>
        <end position="103"/>
    </location>
</feature>